<proteinExistence type="predicted"/>
<dbReference type="Proteomes" id="UP000800038">
    <property type="component" value="Unassembled WGS sequence"/>
</dbReference>
<sequence>MRTVTRVSLCPFGLPRHFFQSVCCEVPFVDKNLWYACNSTVVGSSRHIPRAHKQRNRTTSCSKSAILLFPHNPG</sequence>
<accession>A0A6A5SGY6</accession>
<reference evidence="1" key="1">
    <citation type="journal article" date="2020" name="Stud. Mycol.">
        <title>101 Dothideomycetes genomes: a test case for predicting lifestyles and emergence of pathogens.</title>
        <authorList>
            <person name="Haridas S."/>
            <person name="Albert R."/>
            <person name="Binder M."/>
            <person name="Bloem J."/>
            <person name="Labutti K."/>
            <person name="Salamov A."/>
            <person name="Andreopoulos B."/>
            <person name="Baker S."/>
            <person name="Barry K."/>
            <person name="Bills G."/>
            <person name="Bluhm B."/>
            <person name="Cannon C."/>
            <person name="Castanera R."/>
            <person name="Culley D."/>
            <person name="Daum C."/>
            <person name="Ezra D."/>
            <person name="Gonzalez J."/>
            <person name="Henrissat B."/>
            <person name="Kuo A."/>
            <person name="Liang C."/>
            <person name="Lipzen A."/>
            <person name="Lutzoni F."/>
            <person name="Magnuson J."/>
            <person name="Mondo S."/>
            <person name="Nolan M."/>
            <person name="Ohm R."/>
            <person name="Pangilinan J."/>
            <person name="Park H.-J."/>
            <person name="Ramirez L."/>
            <person name="Alfaro M."/>
            <person name="Sun H."/>
            <person name="Tritt A."/>
            <person name="Yoshinaga Y."/>
            <person name="Zwiers L.-H."/>
            <person name="Turgeon B."/>
            <person name="Goodwin S."/>
            <person name="Spatafora J."/>
            <person name="Crous P."/>
            <person name="Grigoriev I."/>
        </authorList>
    </citation>
    <scope>NUCLEOTIDE SEQUENCE</scope>
    <source>
        <strain evidence="1">CBS 161.51</strain>
    </source>
</reference>
<evidence type="ECO:0000313" key="1">
    <source>
        <dbReference type="EMBL" id="KAF1939901.1"/>
    </source>
</evidence>
<organism evidence="1 2">
    <name type="scientific">Clathrospora elynae</name>
    <dbReference type="NCBI Taxonomy" id="706981"/>
    <lineage>
        <taxon>Eukaryota</taxon>
        <taxon>Fungi</taxon>
        <taxon>Dikarya</taxon>
        <taxon>Ascomycota</taxon>
        <taxon>Pezizomycotina</taxon>
        <taxon>Dothideomycetes</taxon>
        <taxon>Pleosporomycetidae</taxon>
        <taxon>Pleosporales</taxon>
        <taxon>Diademaceae</taxon>
        <taxon>Clathrospora</taxon>
    </lineage>
</organism>
<gene>
    <name evidence="1" type="ORF">EJ02DRAFT_242869</name>
</gene>
<protein>
    <submittedName>
        <fullName evidence="1">Uncharacterized protein</fullName>
    </submittedName>
</protein>
<name>A0A6A5SGY6_9PLEO</name>
<dbReference type="AlphaFoldDB" id="A0A6A5SGY6"/>
<evidence type="ECO:0000313" key="2">
    <source>
        <dbReference type="Proteomes" id="UP000800038"/>
    </source>
</evidence>
<keyword evidence="2" id="KW-1185">Reference proteome</keyword>
<dbReference type="EMBL" id="ML976072">
    <property type="protein sequence ID" value="KAF1939901.1"/>
    <property type="molecule type" value="Genomic_DNA"/>
</dbReference>